<keyword evidence="3" id="KW-1185">Reference proteome</keyword>
<evidence type="ECO:0000256" key="1">
    <source>
        <dbReference type="SAM" id="MobiDB-lite"/>
    </source>
</evidence>
<gene>
    <name evidence="2" type="ORF">BN9_037620</name>
</gene>
<dbReference type="OrthoDB" id="165832at2759"/>
<dbReference type="Proteomes" id="UP000053237">
    <property type="component" value="Unassembled WGS sequence"/>
</dbReference>
<name>A0A024G8B0_9STRA</name>
<accession>A0A024G8B0</accession>
<comment type="caution">
    <text evidence="2">The sequence shown here is derived from an EMBL/GenBank/DDBJ whole genome shotgun (WGS) entry which is preliminary data.</text>
</comment>
<dbReference type="EMBL" id="CAIX01000042">
    <property type="protein sequence ID" value="CCI42978.1"/>
    <property type="molecule type" value="Genomic_DNA"/>
</dbReference>
<proteinExistence type="predicted"/>
<sequence length="235" mass="25873">MDVPTWHPANVDTQAPHAAVLGITTGSKPVGTKTEFKLMPGSDIDTSTEAGRELFYDVQDSVSLDAGASHSAVDGRGFFDASDRLFLLEQKRAEQEQAARIKTEQERVLRDYRSKALQAQSKRHLISCIVSLKDEKNTKVGAEPTQEMQIKHIGDFGIGAEIQVRPKRRRTDDLLRSPCRPTRKQTFSKFEPERGDSLRGGSSSSNIDKVVNGLVSPNANEQTSIVDYALSSDGE</sequence>
<dbReference type="InParanoid" id="A0A024G8B0"/>
<protein>
    <submittedName>
        <fullName evidence="2">Uncharacterized protein</fullName>
    </submittedName>
</protein>
<evidence type="ECO:0000313" key="3">
    <source>
        <dbReference type="Proteomes" id="UP000053237"/>
    </source>
</evidence>
<reference evidence="2 3" key="1">
    <citation type="submission" date="2012-05" db="EMBL/GenBank/DDBJ databases">
        <title>Recombination and specialization in a pathogen metapopulation.</title>
        <authorList>
            <person name="Gardiner A."/>
            <person name="Kemen E."/>
            <person name="Schultz-Larsen T."/>
            <person name="MacLean D."/>
            <person name="Van Oosterhout C."/>
            <person name="Jones J.D.G."/>
        </authorList>
    </citation>
    <scope>NUCLEOTIDE SEQUENCE [LARGE SCALE GENOMIC DNA]</scope>
    <source>
        <strain evidence="2 3">Ac Nc2</strain>
    </source>
</reference>
<dbReference type="AlphaFoldDB" id="A0A024G8B0"/>
<feature type="region of interest" description="Disordered" evidence="1">
    <location>
        <begin position="167"/>
        <end position="218"/>
    </location>
</feature>
<evidence type="ECO:0000313" key="2">
    <source>
        <dbReference type="EMBL" id="CCI42978.1"/>
    </source>
</evidence>
<organism evidence="2 3">
    <name type="scientific">Albugo candida</name>
    <dbReference type="NCBI Taxonomy" id="65357"/>
    <lineage>
        <taxon>Eukaryota</taxon>
        <taxon>Sar</taxon>
        <taxon>Stramenopiles</taxon>
        <taxon>Oomycota</taxon>
        <taxon>Peronosporomycetes</taxon>
        <taxon>Albuginales</taxon>
        <taxon>Albuginaceae</taxon>
        <taxon>Albugo</taxon>
    </lineage>
</organism>